<proteinExistence type="inferred from homology"/>
<evidence type="ECO:0000313" key="4">
    <source>
        <dbReference type="EMBL" id="KKL72156.1"/>
    </source>
</evidence>
<feature type="domain" description="AMP-dependent synthetase/ligase" evidence="3">
    <location>
        <begin position="26"/>
        <end position="322"/>
    </location>
</feature>
<dbReference type="PANTHER" id="PTHR24096:SF149">
    <property type="entry name" value="AMP-BINDING DOMAIN-CONTAINING PROTEIN-RELATED"/>
    <property type="match status" value="1"/>
</dbReference>
<dbReference type="Gene3D" id="3.40.50.1220">
    <property type="entry name" value="TPP-binding domain"/>
    <property type="match status" value="1"/>
</dbReference>
<name>A0A0F9F122_9ZZZZ</name>
<dbReference type="PANTHER" id="PTHR24096">
    <property type="entry name" value="LONG-CHAIN-FATTY-ACID--COA LIGASE"/>
    <property type="match status" value="1"/>
</dbReference>
<dbReference type="GO" id="GO:0008750">
    <property type="term" value="F:proton-translocating NAD(P)+ transhydrogenase activity"/>
    <property type="evidence" value="ECO:0007669"/>
    <property type="project" value="UniProtKB-EC"/>
</dbReference>
<dbReference type="Gene3D" id="3.40.50.980">
    <property type="match status" value="1"/>
</dbReference>
<dbReference type="EMBL" id="LAZR01025358">
    <property type="protein sequence ID" value="KKL72156.1"/>
    <property type="molecule type" value="Genomic_DNA"/>
</dbReference>
<protein>
    <recommendedName>
        <fullName evidence="3">AMP-dependent synthetase/ligase domain-containing protein</fullName>
    </recommendedName>
</protein>
<accession>A0A0F9F122</accession>
<gene>
    <name evidence="4" type="ORF">LCGC14_2087750</name>
</gene>
<dbReference type="SUPFAM" id="SSF56801">
    <property type="entry name" value="Acetyl-CoA synthetase-like"/>
    <property type="match status" value="1"/>
</dbReference>
<sequence length="404" mass="42992">MLHKSPHDDVQIPETSICRLVMDGIERRGDAIVLTDGATGQEVSGTELASRIRSLAGGLASKGIGPGRTVAIMAPNIPDYCMVFHATLWAGGTITTVNPTYTPHELHHQLTDSGAELLVTVPDFLETAKKGAEGSAIREIIVLGAAQDATPLDALMGPEMTDPVEIDLERDVAVMPYSSGTTGLPKGVMLSHRNLVANTVQVSSMLPIETGETTVAFLPFFHIYGLTVLMNNYLSSGGHLTTMPRFDLVRFLELTAQTRPRKAFVVPPVVLALAKHPLVDAHDTSSVEFMMCGAAPLGAELARGCAARLDCIVVPGYGMAVAQAQHALREMAAGLKEAGVEVKYAIHPVAGRMPGHMNVLLAEANVPYEALFDLETINPQFEQTGVAIVLGANDVVNPAARHDE</sequence>
<dbReference type="InterPro" id="IPR029035">
    <property type="entry name" value="DHS-like_NAD/FAD-binding_dom"/>
</dbReference>
<evidence type="ECO:0000256" key="2">
    <source>
        <dbReference type="ARBA" id="ARBA00022598"/>
    </source>
</evidence>
<dbReference type="AlphaFoldDB" id="A0A0F9F122"/>
<dbReference type="GO" id="GO:0016020">
    <property type="term" value="C:membrane"/>
    <property type="evidence" value="ECO:0007669"/>
    <property type="project" value="UniProtKB-SubCell"/>
</dbReference>
<evidence type="ECO:0000256" key="1">
    <source>
        <dbReference type="ARBA" id="ARBA00006432"/>
    </source>
</evidence>
<dbReference type="Pfam" id="PF00501">
    <property type="entry name" value="AMP-binding"/>
    <property type="match status" value="1"/>
</dbReference>
<keyword evidence="2" id="KW-0436">Ligase</keyword>
<organism evidence="4">
    <name type="scientific">marine sediment metagenome</name>
    <dbReference type="NCBI Taxonomy" id="412755"/>
    <lineage>
        <taxon>unclassified sequences</taxon>
        <taxon>metagenomes</taxon>
        <taxon>ecological metagenomes</taxon>
    </lineage>
</organism>
<dbReference type="InterPro" id="IPR020845">
    <property type="entry name" value="AMP-binding_CS"/>
</dbReference>
<comment type="similarity">
    <text evidence="1">Belongs to the ATP-dependent AMP-binding enzyme family.</text>
</comment>
<reference evidence="4" key="1">
    <citation type="journal article" date="2015" name="Nature">
        <title>Complex archaea that bridge the gap between prokaryotes and eukaryotes.</title>
        <authorList>
            <person name="Spang A."/>
            <person name="Saw J.H."/>
            <person name="Jorgensen S.L."/>
            <person name="Zaremba-Niedzwiedzka K."/>
            <person name="Martijn J."/>
            <person name="Lind A.E."/>
            <person name="van Eijk R."/>
            <person name="Schleper C."/>
            <person name="Guy L."/>
            <person name="Ettema T.J."/>
        </authorList>
    </citation>
    <scope>NUCLEOTIDE SEQUENCE</scope>
</reference>
<dbReference type="PROSITE" id="PS00455">
    <property type="entry name" value="AMP_BINDING"/>
    <property type="match status" value="1"/>
</dbReference>
<dbReference type="GO" id="GO:0016405">
    <property type="term" value="F:CoA-ligase activity"/>
    <property type="evidence" value="ECO:0007669"/>
    <property type="project" value="TreeGrafter"/>
</dbReference>
<evidence type="ECO:0000259" key="3">
    <source>
        <dbReference type="Pfam" id="PF00501"/>
    </source>
</evidence>
<feature type="non-terminal residue" evidence="4">
    <location>
        <position position="404"/>
    </location>
</feature>
<dbReference type="InterPro" id="IPR000873">
    <property type="entry name" value="AMP-dep_synth/lig_dom"/>
</dbReference>
<comment type="caution">
    <text evidence="4">The sequence shown here is derived from an EMBL/GenBank/DDBJ whole genome shotgun (WGS) entry which is preliminary data.</text>
</comment>
<dbReference type="SUPFAM" id="SSF52467">
    <property type="entry name" value="DHS-like NAD/FAD-binding domain"/>
    <property type="match status" value="1"/>
</dbReference>